<sequence>MSGKLYLWVSGKLYLWVSGKLYLWVSGKLYLWVSGKLYLWVSGQKKTSTEVEAFFLIPEGCWARPSTCSLVRLLLTRCFGVSLWRPEHPSALLALALFWSCLLNRQPLAL</sequence>
<name>A0A1S7LDN9_MAGMO</name>
<accession>A0A1S7LDN9</accession>
<gene>
    <name evidence="1" type="ORF">MAGMO_0871</name>
</gene>
<proteinExistence type="predicted"/>
<evidence type="ECO:0000313" key="1">
    <source>
        <dbReference type="EMBL" id="CRH05070.1"/>
    </source>
</evidence>
<protein>
    <submittedName>
        <fullName evidence="1">Uncharacterized protein</fullName>
    </submittedName>
</protein>
<dbReference type="EMBL" id="LO017727">
    <property type="protein sequence ID" value="CRH05070.1"/>
    <property type="molecule type" value="Genomic_DNA"/>
</dbReference>
<organism evidence="1">
    <name type="scientific">Magnetococcus massalia (strain MO-1)</name>
    <dbReference type="NCBI Taxonomy" id="451514"/>
    <lineage>
        <taxon>Bacteria</taxon>
        <taxon>Pseudomonadati</taxon>
        <taxon>Pseudomonadota</taxon>
        <taxon>Magnetococcia</taxon>
        <taxon>Magnetococcales</taxon>
        <taxon>Magnetococcaceae</taxon>
        <taxon>Magnetococcus</taxon>
    </lineage>
</organism>
<dbReference type="AlphaFoldDB" id="A0A1S7LDN9"/>
<reference evidence="1" key="1">
    <citation type="submission" date="2015-04" db="EMBL/GenBank/DDBJ databases">
        <authorList>
            <person name="Syromyatnikov M.Y."/>
            <person name="Popov V.N."/>
        </authorList>
    </citation>
    <scope>NUCLEOTIDE SEQUENCE</scope>
    <source>
        <strain evidence="1">MO-1</strain>
    </source>
</reference>